<protein>
    <recommendedName>
        <fullName evidence="3">Lipoprotein</fullName>
    </recommendedName>
</protein>
<dbReference type="STRING" id="667128.HMPREF0621_1929"/>
<dbReference type="PROSITE" id="PS51257">
    <property type="entry name" value="PROKAR_LIPOPROTEIN"/>
    <property type="match status" value="1"/>
</dbReference>
<dbReference type="EMBL" id="ACZR01000019">
    <property type="protein sequence ID" value="EEX49574.1"/>
    <property type="molecule type" value="Genomic_DNA"/>
</dbReference>
<dbReference type="SUPFAM" id="SSF56925">
    <property type="entry name" value="OMPA-like"/>
    <property type="match status" value="1"/>
</dbReference>
<dbReference type="Proteomes" id="UP000005519">
    <property type="component" value="Unassembled WGS sequence"/>
</dbReference>
<dbReference type="InterPro" id="IPR011250">
    <property type="entry name" value="OMP/PagP_B-barrel"/>
</dbReference>
<name>C9PSF5_9PAST</name>
<gene>
    <name evidence="1" type="ORF">HMPREF0621_1929</name>
</gene>
<dbReference type="Gene3D" id="2.40.160.90">
    <property type="match status" value="1"/>
</dbReference>
<dbReference type="AlphaFoldDB" id="C9PSF5"/>
<dbReference type="HOGENOM" id="CLU_1037473_0_0_6"/>
<organism evidence="1 2">
    <name type="scientific">Pasteurella dagmatis ATCC 43325</name>
    <dbReference type="NCBI Taxonomy" id="667128"/>
    <lineage>
        <taxon>Bacteria</taxon>
        <taxon>Pseudomonadati</taxon>
        <taxon>Pseudomonadota</taxon>
        <taxon>Gammaproteobacteria</taxon>
        <taxon>Pasteurellales</taxon>
        <taxon>Pasteurellaceae</taxon>
        <taxon>Pasteurella</taxon>
    </lineage>
</organism>
<evidence type="ECO:0000313" key="1">
    <source>
        <dbReference type="EMBL" id="EEX49574.1"/>
    </source>
</evidence>
<keyword evidence="2" id="KW-1185">Reference proteome</keyword>
<accession>C9PSF5</accession>
<evidence type="ECO:0008006" key="3">
    <source>
        <dbReference type="Google" id="ProtNLM"/>
    </source>
</evidence>
<proteinExistence type="predicted"/>
<reference evidence="1 2" key="1">
    <citation type="submission" date="2009-10" db="EMBL/GenBank/DDBJ databases">
        <authorList>
            <person name="Muzny D."/>
            <person name="Qin X."/>
            <person name="Deng J."/>
            <person name="Jiang H."/>
            <person name="Liu Y."/>
            <person name="Qu J."/>
            <person name="Song X.-Z."/>
            <person name="Zhang L."/>
            <person name="Thornton R."/>
            <person name="Coyle M."/>
            <person name="Francisco L."/>
            <person name="Jackson L."/>
            <person name="Javaid M."/>
            <person name="Korchina V."/>
            <person name="Kovar C."/>
            <person name="Mata R."/>
            <person name="Mathew T."/>
            <person name="Ngo R."/>
            <person name="Nguyen L."/>
            <person name="Nguyen N."/>
            <person name="Okwuonu G."/>
            <person name="Ongeri F."/>
            <person name="Pham C."/>
            <person name="Simmons D."/>
            <person name="Wilczek-Boney K."/>
            <person name="Hale W."/>
            <person name="Jakkamsetti A."/>
            <person name="Pham P."/>
            <person name="Ruth R."/>
            <person name="San Lucas F."/>
            <person name="Warren J."/>
            <person name="Zhang J."/>
            <person name="Zhao Z."/>
            <person name="Zhou C."/>
            <person name="Zhu D."/>
            <person name="Lee S."/>
            <person name="Bess C."/>
            <person name="Blankenburg K."/>
            <person name="Forbes L."/>
            <person name="Fu Q."/>
            <person name="Gubbala S."/>
            <person name="Hirani K."/>
            <person name="Jayaseelan J.C."/>
            <person name="Lara F."/>
            <person name="Munidasa M."/>
            <person name="Palculict T."/>
            <person name="Patil S."/>
            <person name="Pu L.-L."/>
            <person name="Saada N."/>
            <person name="Tang L."/>
            <person name="Weissenberger G."/>
            <person name="Zhu Y."/>
            <person name="Hemphill L."/>
            <person name="Shang Y."/>
            <person name="Youmans B."/>
            <person name="Ayvaz T."/>
            <person name="Ross M."/>
            <person name="Santibanez J."/>
            <person name="Aqrawi P."/>
            <person name="Gross S."/>
            <person name="Joshi V."/>
            <person name="Fowler G."/>
            <person name="Nazareth L."/>
            <person name="Reid J."/>
            <person name="Worley K."/>
            <person name="Petrosino J."/>
            <person name="Highlander S."/>
            <person name="Gibbs R."/>
        </authorList>
    </citation>
    <scope>NUCLEOTIDE SEQUENCE [LARGE SCALE GENOMIC DNA]</scope>
    <source>
        <strain evidence="1 2">ATCC 43325</strain>
    </source>
</reference>
<evidence type="ECO:0000313" key="2">
    <source>
        <dbReference type="Proteomes" id="UP000005519"/>
    </source>
</evidence>
<sequence>MEEKMKKSLLVVLMSVLLGACGSGTSGTNLDLVDNGGSINPPVEEPKPEEPILIDMVPNPDILAVDYIEDKGLKDKVLNTKNRFLSRIFGAEFDAITLPEGVMTKEVNGNVVRMLNLPYSVLAWRQPSAYTEGEEFYDSKELLSGIGEFTIKDNYPASKVTYRGYSANPNAVGMMRLDMDFASTTVSGKLYERKNKEGEELPEIILKETSNYAEDAGVGALLGETDYKPMGVDNNLKYVVTFAGPSADEAIGFVMDIGEMSNPPLIYEVFGGKRDLPSPPLDP</sequence>
<comment type="caution">
    <text evidence="1">The sequence shown here is derived from an EMBL/GenBank/DDBJ whole genome shotgun (WGS) entry which is preliminary data.</text>
</comment>